<evidence type="ECO:0000313" key="2">
    <source>
        <dbReference type="Proteomes" id="UP000472260"/>
    </source>
</evidence>
<dbReference type="Ensembl" id="ENSSANT00000005673.1">
    <property type="protein sequence ID" value="ENSSANP00000005276.1"/>
    <property type="gene ID" value="ENSSANG00000002864.1"/>
</dbReference>
<proteinExistence type="predicted"/>
<evidence type="ECO:0000313" key="1">
    <source>
        <dbReference type="Ensembl" id="ENSSANP00000005276.1"/>
    </source>
</evidence>
<accession>A0A671KIZ7</accession>
<sequence length="104" mass="12217">MGQNFLPKFLFVSNLLKAVKIRERVPNDVVKPSASGGLLHHLRSMHRYTLEMIRMSQFPQVFREVIQAAILDRAMQSSLEQEKRLNWCREVKKLVPLRTNDNDR</sequence>
<dbReference type="AlphaFoldDB" id="A0A671KIZ7"/>
<organism evidence="1 2">
    <name type="scientific">Sinocyclocheilus anshuiensis</name>
    <dbReference type="NCBI Taxonomy" id="1608454"/>
    <lineage>
        <taxon>Eukaryota</taxon>
        <taxon>Metazoa</taxon>
        <taxon>Chordata</taxon>
        <taxon>Craniata</taxon>
        <taxon>Vertebrata</taxon>
        <taxon>Euteleostomi</taxon>
        <taxon>Actinopterygii</taxon>
        <taxon>Neopterygii</taxon>
        <taxon>Teleostei</taxon>
        <taxon>Ostariophysi</taxon>
        <taxon>Cypriniformes</taxon>
        <taxon>Cyprinidae</taxon>
        <taxon>Cyprininae</taxon>
        <taxon>Sinocyclocheilus</taxon>
    </lineage>
</organism>
<reference evidence="1" key="2">
    <citation type="submission" date="2025-09" db="UniProtKB">
        <authorList>
            <consortium name="Ensembl"/>
        </authorList>
    </citation>
    <scope>IDENTIFICATION</scope>
</reference>
<name>A0A671KIZ7_9TELE</name>
<dbReference type="Proteomes" id="UP000472260">
    <property type="component" value="Unassembled WGS sequence"/>
</dbReference>
<keyword evidence="2" id="KW-1185">Reference proteome</keyword>
<protein>
    <submittedName>
        <fullName evidence="1">Uncharacterized protein</fullName>
    </submittedName>
</protein>
<reference evidence="1" key="1">
    <citation type="submission" date="2025-08" db="UniProtKB">
        <authorList>
            <consortium name="Ensembl"/>
        </authorList>
    </citation>
    <scope>IDENTIFICATION</scope>
</reference>